<dbReference type="Proteomes" id="UP000803884">
    <property type="component" value="Unassembled WGS sequence"/>
</dbReference>
<keyword evidence="3" id="KW-1185">Reference proteome</keyword>
<sequence>MPIDFFRWEEGGALVHHCPQCQTPLTNKRSQLRCLGHHVEWCKNYHCQLFKIGGSSVCMGCNGSDEQRLKRHREIAELIQELEQLKKNSQNKSTPETPVNQHIHKPDLNGSSTKKARKEAKRAAKAAEREPIVTSKRIAEISHILQPEDTVDDEREFARSLLLDKSIENNVFYHAGTANSREMRLRFISQERNGFSEPKLTDEELDKILVKLEVPGAEGKSQRAITKTLREKIAVDFEHNHREEQGMMSRKAGFWRWASRKAYNRLVEHGSIWDHKSGANLAPIGENEAENAAEAEIGPEETANATAVEGAGDHQIGAIDDGQSAKTAPTTETAGSGTATSSSTSRGTPQSPDSRAGDSATEESGATIRKPKAATPKATFKMSANGGLGHLHNMAPRMLPDLSSLALSNAGVKPKMVKYVEAKPPKTSPWKAV</sequence>
<dbReference type="AlphaFoldDB" id="A0AB34KT81"/>
<organism evidence="2 3">
    <name type="scientific">Cladosporium halotolerans</name>
    <dbReference type="NCBI Taxonomy" id="1052096"/>
    <lineage>
        <taxon>Eukaryota</taxon>
        <taxon>Fungi</taxon>
        <taxon>Dikarya</taxon>
        <taxon>Ascomycota</taxon>
        <taxon>Pezizomycotina</taxon>
        <taxon>Dothideomycetes</taxon>
        <taxon>Dothideomycetidae</taxon>
        <taxon>Cladosporiales</taxon>
        <taxon>Cladosporiaceae</taxon>
        <taxon>Cladosporium</taxon>
    </lineage>
</organism>
<reference evidence="2 3" key="1">
    <citation type="journal article" date="2020" name="Microbiol. Resour. Announc.">
        <title>Draft Genome Sequence of a Cladosporium Species Isolated from the Mesophotic Ascidian Didemnum maculosum.</title>
        <authorList>
            <person name="Gioti A."/>
            <person name="Siaperas R."/>
            <person name="Nikolaivits E."/>
            <person name="Le Goff G."/>
            <person name="Ouazzani J."/>
            <person name="Kotoulas G."/>
            <person name="Topakas E."/>
        </authorList>
    </citation>
    <scope>NUCLEOTIDE SEQUENCE [LARGE SCALE GENOMIC DNA]</scope>
    <source>
        <strain evidence="2 3">TM138-S3</strain>
    </source>
</reference>
<comment type="caution">
    <text evidence="2">The sequence shown here is derived from an EMBL/GenBank/DDBJ whole genome shotgun (WGS) entry which is preliminary data.</text>
</comment>
<feature type="region of interest" description="Disordered" evidence="1">
    <location>
        <begin position="85"/>
        <end position="129"/>
    </location>
</feature>
<evidence type="ECO:0000313" key="3">
    <source>
        <dbReference type="Proteomes" id="UP000803884"/>
    </source>
</evidence>
<evidence type="ECO:0000313" key="2">
    <source>
        <dbReference type="EMBL" id="KAL1587953.1"/>
    </source>
</evidence>
<protein>
    <submittedName>
        <fullName evidence="2">Uncharacterized protein</fullName>
    </submittedName>
</protein>
<dbReference type="GeneID" id="96004808"/>
<feature type="compositionally biased region" description="Polar residues" evidence="1">
    <location>
        <begin position="87"/>
        <end position="100"/>
    </location>
</feature>
<accession>A0AB34KT81</accession>
<dbReference type="EMBL" id="JAAQHG020000008">
    <property type="protein sequence ID" value="KAL1587953.1"/>
    <property type="molecule type" value="Genomic_DNA"/>
</dbReference>
<feature type="region of interest" description="Disordered" evidence="1">
    <location>
        <begin position="315"/>
        <end position="381"/>
    </location>
</feature>
<feature type="compositionally biased region" description="Low complexity" evidence="1">
    <location>
        <begin position="327"/>
        <end position="348"/>
    </location>
</feature>
<dbReference type="RefSeq" id="XP_069231058.1">
    <property type="nucleotide sequence ID" value="XM_069371970.1"/>
</dbReference>
<evidence type="ECO:0000256" key="1">
    <source>
        <dbReference type="SAM" id="MobiDB-lite"/>
    </source>
</evidence>
<name>A0AB34KT81_9PEZI</name>
<gene>
    <name evidence="2" type="ORF">WHR41_03364</name>
</gene>
<proteinExistence type="predicted"/>